<feature type="signal peptide" evidence="2">
    <location>
        <begin position="1"/>
        <end position="23"/>
    </location>
</feature>
<dbReference type="Gene3D" id="3.40.190.150">
    <property type="entry name" value="Bordetella uptake gene, domain 1"/>
    <property type="match status" value="1"/>
</dbReference>
<dbReference type="AlphaFoldDB" id="A0A562ZDI2"/>
<proteinExistence type="inferred from homology"/>
<feature type="chain" id="PRO_5022051391" evidence="2">
    <location>
        <begin position="24"/>
        <end position="322"/>
    </location>
</feature>
<protein>
    <submittedName>
        <fullName evidence="3">Tripartite tricarboxylate transporter substrate binding protein</fullName>
    </submittedName>
</protein>
<gene>
    <name evidence="3" type="ORF">FN976_28570</name>
</gene>
<dbReference type="Gene3D" id="3.40.190.10">
    <property type="entry name" value="Periplasmic binding protein-like II"/>
    <property type="match status" value="1"/>
</dbReference>
<dbReference type="PANTHER" id="PTHR42928:SF5">
    <property type="entry name" value="BLR1237 PROTEIN"/>
    <property type="match status" value="1"/>
</dbReference>
<evidence type="ECO:0000313" key="4">
    <source>
        <dbReference type="Proteomes" id="UP000318199"/>
    </source>
</evidence>
<dbReference type="InterPro" id="IPR042100">
    <property type="entry name" value="Bug_dom1"/>
</dbReference>
<keyword evidence="4" id="KW-1185">Reference proteome</keyword>
<evidence type="ECO:0000256" key="2">
    <source>
        <dbReference type="SAM" id="SignalP"/>
    </source>
</evidence>
<evidence type="ECO:0000256" key="1">
    <source>
        <dbReference type="ARBA" id="ARBA00006987"/>
    </source>
</evidence>
<comment type="caution">
    <text evidence="3">The sequence shown here is derived from an EMBL/GenBank/DDBJ whole genome shotgun (WGS) entry which is preliminary data.</text>
</comment>
<dbReference type="Pfam" id="PF03401">
    <property type="entry name" value="TctC"/>
    <property type="match status" value="1"/>
</dbReference>
<evidence type="ECO:0000313" key="3">
    <source>
        <dbReference type="EMBL" id="TWO63325.1"/>
    </source>
</evidence>
<dbReference type="PIRSF" id="PIRSF017082">
    <property type="entry name" value="YflP"/>
    <property type="match status" value="1"/>
</dbReference>
<name>A0A562ZDI2_9BURK</name>
<sequence>MFRRFPSLIVAACLAFFGAAAHAAYPDKPIRLIVPWAPGGSTDAIARAIAQRMSESLGQSVVVDNRSGASGQIGTDAAAKSPADGYTLTMVELPHAIAPAVVAKLPYDLLRDFTPVSLVGTSPLVLFATPSEFKTGDMKAFLQRAKSGKAPLAVAHSGAGSSSHLAAEVLASRGTFKYIPVPYRGSAPALTDVAAGMVAAHFATLASGSSLHGAGKLSPLMVTGPSRLPALPGVPTAREVGIEGMDFNQWWAVVAPATTPIEIVERLRAEVVAALNHPATRERLNTLGIDLKGSTRDELRSFMRNEVDRWGAIARKAGVKPE</sequence>
<comment type="similarity">
    <text evidence="1">Belongs to the UPF0065 (bug) family.</text>
</comment>
<dbReference type="RefSeq" id="WP_145897475.1">
    <property type="nucleotide sequence ID" value="NZ_VOBQ01000037.1"/>
</dbReference>
<organism evidence="3 4">
    <name type="scientific">Caenimonas sedimenti</name>
    <dbReference type="NCBI Taxonomy" id="2596921"/>
    <lineage>
        <taxon>Bacteria</taxon>
        <taxon>Pseudomonadati</taxon>
        <taxon>Pseudomonadota</taxon>
        <taxon>Betaproteobacteria</taxon>
        <taxon>Burkholderiales</taxon>
        <taxon>Comamonadaceae</taxon>
        <taxon>Caenimonas</taxon>
    </lineage>
</organism>
<reference evidence="3 4" key="1">
    <citation type="submission" date="2019-07" db="EMBL/GenBank/DDBJ databases">
        <title>Caenimonas sedimenti sp. nov., isolated from activated sludge.</title>
        <authorList>
            <person name="Xu J."/>
        </authorList>
    </citation>
    <scope>NUCLEOTIDE SEQUENCE [LARGE SCALE GENOMIC DNA]</scope>
    <source>
        <strain evidence="3 4">HX-9-20</strain>
    </source>
</reference>
<dbReference type="InterPro" id="IPR005064">
    <property type="entry name" value="BUG"/>
</dbReference>
<dbReference type="OrthoDB" id="8956487at2"/>
<dbReference type="EMBL" id="VOBQ01000037">
    <property type="protein sequence ID" value="TWO63325.1"/>
    <property type="molecule type" value="Genomic_DNA"/>
</dbReference>
<dbReference type="PANTHER" id="PTHR42928">
    <property type="entry name" value="TRICARBOXYLATE-BINDING PROTEIN"/>
    <property type="match status" value="1"/>
</dbReference>
<dbReference type="CDD" id="cd13578">
    <property type="entry name" value="PBP2_Bug27"/>
    <property type="match status" value="1"/>
</dbReference>
<keyword evidence="2" id="KW-0732">Signal</keyword>
<accession>A0A562ZDI2</accession>
<dbReference type="Proteomes" id="UP000318199">
    <property type="component" value="Unassembled WGS sequence"/>
</dbReference>